<dbReference type="InterPro" id="IPR036872">
    <property type="entry name" value="CH_dom_sf"/>
</dbReference>
<keyword evidence="7" id="KW-0344">Guanine-nucleotide releasing factor</keyword>
<dbReference type="Pfam" id="PF00307">
    <property type="entry name" value="CH"/>
    <property type="match status" value="2"/>
</dbReference>
<dbReference type="InterPro" id="IPR036028">
    <property type="entry name" value="SH3-like_dom_sf"/>
</dbReference>
<dbReference type="Gene3D" id="1.20.58.60">
    <property type="match status" value="17"/>
</dbReference>
<name>A0A267EED9_9PLAT</name>
<keyword evidence="3 11" id="KW-0728">SH3 domain</keyword>
<evidence type="ECO:0000256" key="3">
    <source>
        <dbReference type="ARBA" id="ARBA00022443"/>
    </source>
</evidence>
<accession>A0A267EED9</accession>
<feature type="coiled-coil region" evidence="12">
    <location>
        <begin position="1314"/>
        <end position="1375"/>
    </location>
</feature>
<reference evidence="17 18" key="1">
    <citation type="submission" date="2017-06" db="EMBL/GenBank/DDBJ databases">
        <title>A platform for efficient transgenesis in Macrostomum lignano, a flatworm model organism for stem cell research.</title>
        <authorList>
            <person name="Berezikov E."/>
        </authorList>
    </citation>
    <scope>NUCLEOTIDE SEQUENCE [LARGE SCALE GENOMIC DNA]</scope>
    <source>
        <strain evidence="17">DV1</strain>
        <tissue evidence="17">Whole organism</tissue>
    </source>
</reference>
<comment type="subcellular location">
    <subcellularLocation>
        <location evidence="1">Cytoplasm</location>
    </subcellularLocation>
</comment>
<dbReference type="GO" id="GO:0016020">
    <property type="term" value="C:membrane"/>
    <property type="evidence" value="ECO:0007669"/>
    <property type="project" value="UniProtKB-ARBA"/>
</dbReference>
<feature type="compositionally biased region" description="Low complexity" evidence="13">
    <location>
        <begin position="825"/>
        <end position="834"/>
    </location>
</feature>
<comment type="caution">
    <text evidence="17">The sequence shown here is derived from an EMBL/GenBank/DDBJ whole genome shotgun (WGS) entry which is preliminary data.</text>
</comment>
<dbReference type="Gene3D" id="2.30.30.40">
    <property type="entry name" value="SH3 Domains"/>
    <property type="match status" value="1"/>
</dbReference>
<feature type="coiled-coil region" evidence="12">
    <location>
        <begin position="3100"/>
        <end position="3127"/>
    </location>
</feature>
<dbReference type="EMBL" id="NIVC01002296">
    <property type="protein sequence ID" value="PAA59092.1"/>
    <property type="molecule type" value="Genomic_DNA"/>
</dbReference>
<dbReference type="SMART" id="SM00233">
    <property type="entry name" value="PH"/>
    <property type="match status" value="1"/>
</dbReference>
<dbReference type="GO" id="GO:0003779">
    <property type="term" value="F:actin binding"/>
    <property type="evidence" value="ECO:0007669"/>
    <property type="project" value="UniProtKB-KW"/>
</dbReference>
<feature type="coiled-coil region" evidence="12">
    <location>
        <begin position="2907"/>
        <end position="2960"/>
    </location>
</feature>
<dbReference type="Gene3D" id="1.10.418.10">
    <property type="entry name" value="Calponin-like domain"/>
    <property type="match status" value="2"/>
</dbReference>
<evidence type="ECO:0000256" key="1">
    <source>
        <dbReference type="ARBA" id="ARBA00004496"/>
    </source>
</evidence>
<dbReference type="Pfam" id="PF00435">
    <property type="entry name" value="Spectrin"/>
    <property type="match status" value="10"/>
</dbReference>
<feature type="coiled-coil region" evidence="12">
    <location>
        <begin position="1840"/>
        <end position="1897"/>
    </location>
</feature>
<feature type="region of interest" description="Disordered" evidence="13">
    <location>
        <begin position="3921"/>
        <end position="3942"/>
    </location>
</feature>
<feature type="region of interest" description="Disordered" evidence="13">
    <location>
        <begin position="823"/>
        <end position="866"/>
    </location>
</feature>
<comment type="similarity">
    <text evidence="2">Belongs to the spectrin family.</text>
</comment>
<dbReference type="InterPro" id="IPR001715">
    <property type="entry name" value="CH_dom"/>
</dbReference>
<evidence type="ECO:0000256" key="9">
    <source>
        <dbReference type="ARBA" id="ARBA00022737"/>
    </source>
</evidence>
<feature type="coiled-coil region" evidence="12">
    <location>
        <begin position="3242"/>
        <end position="3269"/>
    </location>
</feature>
<feature type="region of interest" description="Disordered" evidence="13">
    <location>
        <begin position="3694"/>
        <end position="3802"/>
    </location>
</feature>
<dbReference type="PROSITE" id="PS50003">
    <property type="entry name" value="PH_DOMAIN"/>
    <property type="match status" value="1"/>
</dbReference>
<evidence type="ECO:0000259" key="14">
    <source>
        <dbReference type="PROSITE" id="PS50002"/>
    </source>
</evidence>
<feature type="coiled-coil region" evidence="12">
    <location>
        <begin position="2056"/>
        <end position="2112"/>
    </location>
</feature>
<keyword evidence="18" id="KW-1185">Reference proteome</keyword>
<dbReference type="SUPFAM" id="SSF46966">
    <property type="entry name" value="Spectrin repeat"/>
    <property type="match status" value="23"/>
</dbReference>
<dbReference type="CDD" id="cd00176">
    <property type="entry name" value="SPEC"/>
    <property type="match status" value="9"/>
</dbReference>
<keyword evidence="5" id="KW-0963">Cytoplasm</keyword>
<feature type="region of interest" description="Disordered" evidence="13">
    <location>
        <begin position="2698"/>
        <end position="2720"/>
    </location>
</feature>
<feature type="compositionally biased region" description="Low complexity" evidence="13">
    <location>
        <begin position="4011"/>
        <end position="4029"/>
    </location>
</feature>
<feature type="domain" description="Calponin-homology (CH)" evidence="16">
    <location>
        <begin position="162"/>
        <end position="267"/>
    </location>
</feature>
<sequence length="4092" mass="459375">MASFQSQMDIEMHSKDLKRIRENVQKKTFERWTNRFLSEPNYRVANLLTDLRDGRRLIRLVEILQKVSIGRPNQGFLRVQRVDNVSRALDVLRNTRKRIRDTRTGAVRDGPPVIVGIGNENIVDGDVTLTLGLIWQMIRHYHIAMIAEELATNNAEISQEAKSINDALLLWCQQKTKGYPNCNIQDFHKSWNNGMAFNALLHAHRPEAFDYDKLKPADKLGNLNHAFDVANDQFGVAKLLDAEDVAVEVPDEKSIIIYVTDLYSALNKAKTEETGSKRVTNFLNDLNKTARNVQRYEANVDDLFAWIKRTIAWLSSRDFPNSIAGLQEEKRKFNSYVQVEKFEKFGELTNLEVLLYDIQNLQRKEGHRVYTPKDGKTLEDLGEAWAKLEDVEQAREKALVSELLKQLELEKRARHFTQVMKPARLKTLGELSSALADMRFNEDSMKDIEDVWERLVGIQSAILNQKEIRFEPFYQAARRLIEENYHDKASIAEARDDVHAKWDQLMEAFKSKEAVIRPYADIVAISKEVDALRTQLLVLRESLPAGKEAGAQLYDAEDLLARHNISEQELLAVHDQIDRLNGRAKKLFSARSKGTPAMSLSRNLFALEEEYQALMNLFADRRAELELSRDYYQFMNSCEDEEAWLADKRSVLQADVNCKDLRSARKMINRLKVEEAELSHRRSVKFAHLCAAGEEMKGRLAASPDKQKAISSRLAALRKDWEKLQQLLKAHQVKVTDIFEAQQFYSAANEAEDYMNGLMPVVRSRDLGEDVGSARALLKRLGYLREELDNFGGSDEGELTNLRRMATLLTESADKHKIDAAKVGEAAAQRSEADSAADAEEEEDPLVAVEEPYEDTVTETRVEDAEETRRVQRVMVNHAYQARDPKQRDLSAEKGDVFELVQKTNNDWFSVRDLETGKRGFLPAIYLAEISPATVTVRVPKTVEVQRKVAKTRTVYKRASEISGGAGAKGAAGKGATSAAGRRKRAAGLVRRPSLRTAETLHADKENIAKRMGEVDMQFEQLVRLAEGRAGDLQDSAKQYQFFQLATAFQAWLSDKEAVFASDESLADNSAAIKKRYEKHFQEMTANKARLDEIDQLAQELLSPRTAATDAKSALKAGQDSVVNRDRVKTVHQDIMTRWDRLNKLKIAKEKKLADSSSIERFAKRAQEAKDQLEEKRDLLAEFADLGFDQAANAGLITRHKNLLRDLDLLRKRVGELDYEGRAIKEVHPSEAAFIDDKLVQLHKLLDEVSALANKRDAELENKRDKLALDAAAKKGLDELEDAIEAVLSGTASLPDSPSRKRRPTLGDISDEDIAQLLAQTEDLEKAVDKLLEKNPNDPQLLALKAKLKARREELEAAQAKRKRERDNAENLRKFLSSADQLLTKLNNVETRLGNLQPAETPDQLRAQLSELESAASKLEQYSDNAEDLADRGKAVRATCQPVDVERVDQRLRALDEAVVKAKSRCHAKRDELESAAVFAKFKAQADELAEWLAEKRIAAEDQSHRDLANLPSKKQRHRAFESELAAHKPTLEKLRKDAADMKAKQHPKSPQAQAYMDRLEKAWQDLEAKTGQKGAEIDEALQEQELLRELDECGDLLDKLDKEAGRTDDGKDLRSARNMLDRQKSMEASLAQCGKQLADLAKRGDSLAKRGHYDADKIQQAVRDRQAALDKLQPKMDQRRAQLEEALAFRQLEFDKEREAQWIDEHTPRLPQDGQTDWLGRSLDEAQMLKQKHANLQHEVDNHRPAFDKVLSAAKPLADAKGRYAKPAAELADNLRNRVNRLDQSLAARDRQLQAAVAVQQYSADLGDIDQRLADCTLVLSTLPEAKDPAAVDKNLKKLAALEEELGSVRGQLADLGKRRDQLGSAPELDWLVARHADLEAKLAELSKRSRAERKELTGRRDYSAYLQDVSDAREWIDAQLVTAASQDFGTDFDHCKQLQAAFDQFAANVAPGQAKVAALTSRAEALISGGNPNAADILKKSRDLEDYWGQLADCVDSREKNLAKALEIHEYNKDVSEFCQRLDEKKCSIPTEVGRDLDALDKHTKKHALFVEELGLLDESLQQLRSRADDLKSKLDKDNAERVADRQQVVEDKFEELDELQKARVRQLEEAHDFFAFMKQKQAIKSWIDDGVLEIDNLMSRPVQPDEIAGFCDRATEMSDQLRNRLGDVKQLAEEGESLCDRESDFSDEIGRAVDDVINMKETVEDRLTRLADYLACLRASGDFADKTQPLVKTMNKLEHRVSVMPDGSSLEQVAKLSQELDALRAIYDKNSPRLEGCREAAANAVALMRAGHPLLEQVKERLKSTEQLVSRVGASIDRTRAGLADQRRYLAFVVDNIELGDFIKAQQALVVAATTAGGSAAAADPDADKSKSEQLRQLQDRKDAVDGHRDRIEAHIAYGREMVAEADKPAASAAAKSVAPDVSERVRRTADEWAKLQRLCAYQEAALESARTFLRFLEECDKAQAALLNVKPLLDSYKSDQRDTQLDNYLYDALQQLTVDQERIDRLKAEAAALMRDRPADDPDAVAVRRRCDKVGQLWDEVRPRLALCRQELAAKVKFHRFCNTADQLHREMARLTESLAKAVPPGRCTDPKSVGELIKRNNAIRDTDIKKFAQLLVPLKEIMEEFQAASIYPQTRQTCADLESELEKLRGLCAARDRQLQDERRFAAFVDGVNQFCDWAGDFEERLTEEAAQASLTSEAVEQRQARNRDRETEVDRQLETAEYLRGRGADLAGLGDAYAEAVAEPRERLESGRKRLKAFFNRHSRDLDEDTAYVSFLEAAQRLRRGLQSLETRLRDPGALPLHSELRQLRESLDDCRATHDERLASNRHLADYESEMDQLRSLADAAAELNDTVDKRHAALDKLTAYLQHCDNYQSRLDAKRVTIVEPFDEADVNRKLIEKFATLQTEVQGYGKQLDQLAEEGKELSNILEPQNCQVIEDRLKELRSLLATADERCSAQLSQAREAYAIKQLLQRCEDLDQFCQNSEDVIEANSALDSLARAKQAQKDLAGLQADLNSRQESLAEVESGLAGLKSDRARAQFERLSRRFSELRAAAGLHGENIQHAVKVFRFLAEAQDEIAWIASRTPLVDSADVGASSADVQRLTRRLKQFEEEFENRRQVIHGVLEVGQGLLDSASSEAYRNRSDSVDSRASGSDLLLFREDETRRQLNQLQAAYSSLTRLTKGRAERLEAARVRFAYLEDLAEAKSWIEEKLAAVRTLDPGADQFVCLSRCKTVETLAADVEKVEERVAELAEVASRLDEQAVFKSQAEVQNLLDSLTSLLKLHKRRLDENLKYFAFKEQVDEFDSWLRSQEIVLKSIEAGSDEESCERAIEKCGQAQSALRSRQSQMDQLDANFAGLQSEKNCRLEEAKALRDALKTRLANVHLSARDLHKSLLDSKKIHKLLHEAGGLHEALDETLHELQSLAQFGITLTSNEELLRGLDLLTESELRPLGQRRDNLDKRGRQLMDEFKGSDAETVINEDVSAVERLWQELTQAAEEKRADLMAAKEAHTGLLKFSDLLQALQQLLNQILAEDLAPSYKLAVEQVERSAQRGKEAKQRESQAQEFARVAAKCRRDCPFMSDFIDAKQAAVAQLCEQVVSAQKRRHELYVENADIRRVLDGCQRMNRWLDDFGREFSGCAPGFEYGLEQLEVRGKRSEELAALLSAQKPRVDALTELTLLERRFEEQRRTDSAKRSKSMAYNELTAGVKKRETMRQQQQQPHTPPISEEVAARSRPQLTRPQSIAEESAASAAAKASRAAQQPTPRKPGLNKSHTFNTKKSSGSKSRSRLSDLMPPSIEGELEIRQDLQAGGQKFPIKKWKKRFAALCGHQLAVFKDKSAAHVTGDTAQHTLMIHGCRCEMDAEHRHALRLHLRDGSLYLLMLPTAQDCLTWQGQISFKASLDPSRQLADIRQEADEDVTEGGGAADDVDDKFDADDTTVSLEVSLRGSGGASGIKHASVAASPRPASHVTSGTPPASPAAAAPVPTERKSATLAASGSPRAASVAGATPTASVSTVSSGKSRAAQLRAEEGGAAGGKADGDSSSDEGESAAQDSKDKKKSSSLFRMFSGRKKKDKDSKKGGN</sequence>
<feature type="region of interest" description="Disordered" evidence="13">
    <location>
        <begin position="965"/>
        <end position="988"/>
    </location>
</feature>
<evidence type="ECO:0000256" key="8">
    <source>
        <dbReference type="ARBA" id="ARBA00022701"/>
    </source>
</evidence>
<dbReference type="OrthoDB" id="18853at2759"/>
<dbReference type="SMART" id="SM00033">
    <property type="entry name" value="CH"/>
    <property type="match status" value="2"/>
</dbReference>
<feature type="compositionally biased region" description="Basic and acidic residues" evidence="13">
    <location>
        <begin position="3694"/>
        <end position="3703"/>
    </location>
</feature>
<evidence type="ECO:0000256" key="4">
    <source>
        <dbReference type="ARBA" id="ARBA00022467"/>
    </source>
</evidence>
<keyword evidence="12" id="KW-0175">Coiled coil</keyword>
<evidence type="ECO:0000313" key="18">
    <source>
        <dbReference type="Proteomes" id="UP000215902"/>
    </source>
</evidence>
<dbReference type="SMART" id="SM00150">
    <property type="entry name" value="SPEC"/>
    <property type="match status" value="27"/>
</dbReference>
<dbReference type="GO" id="GO:0005737">
    <property type="term" value="C:cytoplasm"/>
    <property type="evidence" value="ECO:0007669"/>
    <property type="project" value="UniProtKB-SubCell"/>
</dbReference>
<dbReference type="SUPFAM" id="SSF50729">
    <property type="entry name" value="PH domain-like"/>
    <property type="match status" value="1"/>
</dbReference>
<evidence type="ECO:0000256" key="2">
    <source>
        <dbReference type="ARBA" id="ARBA00006826"/>
    </source>
</evidence>
<evidence type="ECO:0000256" key="13">
    <source>
        <dbReference type="SAM" id="MobiDB-lite"/>
    </source>
</evidence>
<evidence type="ECO:0000259" key="15">
    <source>
        <dbReference type="PROSITE" id="PS50003"/>
    </source>
</evidence>
<protein>
    <recommendedName>
        <fullName evidence="19">Spectrin beta chain</fullName>
    </recommendedName>
</protein>
<keyword evidence="8" id="KW-0493">Microtubule</keyword>
<dbReference type="PROSITE" id="PS00020">
    <property type="entry name" value="ACTININ_2"/>
    <property type="match status" value="1"/>
</dbReference>
<evidence type="ECO:0000256" key="5">
    <source>
        <dbReference type="ARBA" id="ARBA00022490"/>
    </source>
</evidence>
<feature type="domain" description="PH" evidence="15">
    <location>
        <begin position="3804"/>
        <end position="3910"/>
    </location>
</feature>
<dbReference type="InterPro" id="IPR001589">
    <property type="entry name" value="Actinin_actin-bd_CS"/>
</dbReference>
<evidence type="ECO:0000256" key="10">
    <source>
        <dbReference type="ARBA" id="ARBA00023203"/>
    </source>
</evidence>
<evidence type="ECO:0000259" key="16">
    <source>
        <dbReference type="PROSITE" id="PS50021"/>
    </source>
</evidence>
<organism evidence="17 18">
    <name type="scientific">Macrostomum lignano</name>
    <dbReference type="NCBI Taxonomy" id="282301"/>
    <lineage>
        <taxon>Eukaryota</taxon>
        <taxon>Metazoa</taxon>
        <taxon>Spiralia</taxon>
        <taxon>Lophotrochozoa</taxon>
        <taxon>Platyhelminthes</taxon>
        <taxon>Rhabditophora</taxon>
        <taxon>Macrostomorpha</taxon>
        <taxon>Macrostomida</taxon>
        <taxon>Macrostomidae</taxon>
        <taxon>Macrostomum</taxon>
    </lineage>
</organism>
<dbReference type="InterPro" id="IPR001452">
    <property type="entry name" value="SH3_domain"/>
</dbReference>
<feature type="region of interest" description="Disordered" evidence="13">
    <location>
        <begin position="3957"/>
        <end position="4092"/>
    </location>
</feature>
<dbReference type="InterPro" id="IPR011993">
    <property type="entry name" value="PH-like_dom_sf"/>
</dbReference>
<keyword evidence="9" id="KW-0677">Repeat</keyword>
<dbReference type="FunFam" id="1.10.418.10:FF:000001">
    <property type="entry name" value="Actinin alpha 1"/>
    <property type="match status" value="1"/>
</dbReference>
<dbReference type="InterPro" id="IPR001849">
    <property type="entry name" value="PH_domain"/>
</dbReference>
<evidence type="ECO:0008006" key="19">
    <source>
        <dbReference type="Google" id="ProtNLM"/>
    </source>
</evidence>
<dbReference type="PROSITE" id="PS00019">
    <property type="entry name" value="ACTININ_1"/>
    <property type="match status" value="1"/>
</dbReference>
<keyword evidence="4" id="KW-0117">Actin capping</keyword>
<dbReference type="PROSITE" id="PS50002">
    <property type="entry name" value="SH3"/>
    <property type="match status" value="1"/>
</dbReference>
<feature type="domain" description="Calponin-homology (CH)" evidence="16">
    <location>
        <begin position="23"/>
        <end position="142"/>
    </location>
</feature>
<dbReference type="Pfam" id="PF00018">
    <property type="entry name" value="SH3_1"/>
    <property type="match status" value="1"/>
</dbReference>
<dbReference type="GO" id="GO:0051693">
    <property type="term" value="P:actin filament capping"/>
    <property type="evidence" value="ECO:0007669"/>
    <property type="project" value="UniProtKB-KW"/>
</dbReference>
<feature type="coiled-coil region" evidence="12">
    <location>
        <begin position="3007"/>
        <end position="3060"/>
    </location>
</feature>
<dbReference type="InterPro" id="IPR018159">
    <property type="entry name" value="Spectrin/alpha-actinin"/>
</dbReference>
<feature type="domain" description="SH3" evidence="14">
    <location>
        <begin position="869"/>
        <end position="932"/>
    </location>
</feature>
<evidence type="ECO:0000313" key="17">
    <source>
        <dbReference type="EMBL" id="PAA59092.1"/>
    </source>
</evidence>
<dbReference type="GO" id="GO:0005874">
    <property type="term" value="C:microtubule"/>
    <property type="evidence" value="ECO:0007669"/>
    <property type="project" value="UniProtKB-KW"/>
</dbReference>
<dbReference type="PROSITE" id="PS50021">
    <property type="entry name" value="CH"/>
    <property type="match status" value="2"/>
</dbReference>
<evidence type="ECO:0000256" key="7">
    <source>
        <dbReference type="ARBA" id="ARBA00022658"/>
    </source>
</evidence>
<feature type="coiled-coil region" evidence="12">
    <location>
        <begin position="1156"/>
        <end position="1186"/>
    </location>
</feature>
<dbReference type="InterPro" id="IPR002017">
    <property type="entry name" value="Spectrin_repeat"/>
</dbReference>
<dbReference type="STRING" id="282301.A0A267EED9"/>
<proteinExistence type="inferred from homology"/>
<gene>
    <name evidence="17" type="ORF">BOX15_Mlig003403g1</name>
</gene>
<dbReference type="GO" id="GO:0005085">
    <property type="term" value="F:guanyl-nucleotide exchange factor activity"/>
    <property type="evidence" value="ECO:0007669"/>
    <property type="project" value="UniProtKB-KW"/>
</dbReference>
<dbReference type="SMART" id="SM00326">
    <property type="entry name" value="SH3"/>
    <property type="match status" value="1"/>
</dbReference>
<dbReference type="SUPFAM" id="SSF50044">
    <property type="entry name" value="SH3-domain"/>
    <property type="match status" value="1"/>
</dbReference>
<feature type="compositionally biased region" description="Low complexity" evidence="13">
    <location>
        <begin position="3752"/>
        <end position="3769"/>
    </location>
</feature>
<evidence type="ECO:0000256" key="11">
    <source>
        <dbReference type="PROSITE-ProRule" id="PRU00192"/>
    </source>
</evidence>
<dbReference type="SUPFAM" id="SSF47576">
    <property type="entry name" value="Calponin-homology domain, CH-domain"/>
    <property type="match status" value="1"/>
</dbReference>
<evidence type="ECO:0000256" key="6">
    <source>
        <dbReference type="ARBA" id="ARBA00022553"/>
    </source>
</evidence>
<dbReference type="PANTHER" id="PTHR11915">
    <property type="entry name" value="SPECTRIN/FILAMIN RELATED CYTOSKELETAL PROTEIN"/>
    <property type="match status" value="1"/>
</dbReference>
<dbReference type="Gene3D" id="2.30.29.30">
    <property type="entry name" value="Pleckstrin-homology domain (PH domain)/Phosphotyrosine-binding domain (PTB)"/>
    <property type="match status" value="1"/>
</dbReference>
<dbReference type="Pfam" id="PF00169">
    <property type="entry name" value="PH"/>
    <property type="match status" value="1"/>
</dbReference>
<keyword evidence="10" id="KW-0009">Actin-binding</keyword>
<feature type="coiled-coil region" evidence="12">
    <location>
        <begin position="1405"/>
        <end position="1465"/>
    </location>
</feature>
<evidence type="ECO:0000256" key="12">
    <source>
        <dbReference type="SAM" id="Coils"/>
    </source>
</evidence>
<feature type="compositionally biased region" description="Acidic residues" evidence="13">
    <location>
        <begin position="835"/>
        <end position="857"/>
    </location>
</feature>
<keyword evidence="6" id="KW-0597">Phosphoprotein</keyword>
<dbReference type="Proteomes" id="UP000215902">
    <property type="component" value="Unassembled WGS sequence"/>
</dbReference>
<feature type="compositionally biased region" description="Basic and acidic residues" evidence="13">
    <location>
        <begin position="2705"/>
        <end position="2720"/>
    </location>
</feature>